<evidence type="ECO:0000256" key="11">
    <source>
        <dbReference type="ARBA" id="ARBA00023049"/>
    </source>
</evidence>
<evidence type="ECO:0000256" key="7">
    <source>
        <dbReference type="ARBA" id="ARBA00022763"/>
    </source>
</evidence>
<reference evidence="18" key="1">
    <citation type="submission" date="2024-06" db="EMBL/GenBank/DDBJ databases">
        <authorList>
            <person name="Liu X."/>
            <person name="Lenzi L."/>
            <person name="Haldenby T S."/>
            <person name="Uol C."/>
        </authorList>
    </citation>
    <scope>NUCLEOTIDE SEQUENCE</scope>
</reference>
<evidence type="ECO:0000256" key="14">
    <source>
        <dbReference type="ARBA" id="ARBA00030396"/>
    </source>
</evidence>
<evidence type="ECO:0000256" key="13">
    <source>
        <dbReference type="ARBA" id="ARBA00023242"/>
    </source>
</evidence>
<dbReference type="InterPro" id="IPR044245">
    <property type="entry name" value="Spartan"/>
</dbReference>
<keyword evidence="7 15" id="KW-0227">DNA damage</keyword>
<keyword evidence="11" id="KW-0482">Metalloprotease</keyword>
<comment type="caution">
    <text evidence="18">The sequence shown here is derived from an EMBL/GenBank/DDBJ whole genome shotgun (WGS) entry which is preliminary data.</text>
</comment>
<feature type="compositionally biased region" description="Basic and acidic residues" evidence="16">
    <location>
        <begin position="276"/>
        <end position="286"/>
    </location>
</feature>
<evidence type="ECO:0000256" key="1">
    <source>
        <dbReference type="ARBA" id="ARBA00004123"/>
    </source>
</evidence>
<evidence type="ECO:0000256" key="6">
    <source>
        <dbReference type="ARBA" id="ARBA00022723"/>
    </source>
</evidence>
<dbReference type="Pfam" id="PF22934">
    <property type="entry name" value="SPRTN_ZBD"/>
    <property type="match status" value="1"/>
</dbReference>
<evidence type="ECO:0000256" key="2">
    <source>
        <dbReference type="ARBA" id="ARBA00004286"/>
    </source>
</evidence>
<name>A0AAV2T9M4_CALDB</name>
<dbReference type="Proteomes" id="UP001497525">
    <property type="component" value="Unassembled WGS sequence"/>
</dbReference>
<dbReference type="GO" id="GO:0003697">
    <property type="term" value="F:single-stranded DNA binding"/>
    <property type="evidence" value="ECO:0007669"/>
    <property type="project" value="InterPro"/>
</dbReference>
<dbReference type="Gene3D" id="3.30.160.60">
    <property type="entry name" value="Classic Zinc Finger"/>
    <property type="match status" value="1"/>
</dbReference>
<keyword evidence="9" id="KW-0378">Hydrolase</keyword>
<evidence type="ECO:0000256" key="15">
    <source>
        <dbReference type="PROSITE-ProRule" id="PRU01256"/>
    </source>
</evidence>
<comment type="similarity">
    <text evidence="3">Belongs to the Spartan family.</text>
</comment>
<evidence type="ECO:0000256" key="4">
    <source>
        <dbReference type="ARBA" id="ARBA00022454"/>
    </source>
</evidence>
<dbReference type="GO" id="GO:0008270">
    <property type="term" value="F:zinc ion binding"/>
    <property type="evidence" value="ECO:0007669"/>
    <property type="project" value="UniProtKB-KW"/>
</dbReference>
<dbReference type="GO" id="GO:0004222">
    <property type="term" value="F:metalloendopeptidase activity"/>
    <property type="evidence" value="ECO:0007669"/>
    <property type="project" value="InterPro"/>
</dbReference>
<dbReference type="Pfam" id="PF10263">
    <property type="entry name" value="SprT-like"/>
    <property type="match status" value="1"/>
</dbReference>
<sequence>MWSDEEIAAVVDLFPESFESDALIPRPPEVPYTQSSRKKIFSKTNSSSAHNNIVDISDKRPGNSNSKIPSKKNGSLSGPGLQEYESDSQPNSTSLVDPIWESLDPCPDVRALFAEFNKSFFYSKLDCVEVRWSPRMTLCAGLCCYEGRGGLCSIRLSEPLLKLRPRGDLVETLLHEMIHAYLFVTNNDRDREGHGPNFRYHMDRINSQAGTNITVYHTFHREVENYQTHWWRCTGPCRNRPPFFGYVKRAMNRAPGRNDTWWGQHQATCDGHFVKIKEPSKPDSVKTAKSIAPKAGNGDAALGKQADRDIRKFFTPEHKQETSLSGEFSDDNLQPSTSTSSGPHVWPPADKGHILGGSCSHEQSRIINNTPHASKQSSSVLPKESHARPVNLITDSVSCPVCTEVVPSSSINEHLDFCLQ</sequence>
<dbReference type="InterPro" id="IPR006640">
    <property type="entry name" value="SprT-like_domain"/>
</dbReference>
<feature type="compositionally biased region" description="Polar residues" evidence="16">
    <location>
        <begin position="62"/>
        <end position="76"/>
    </location>
</feature>
<keyword evidence="10" id="KW-0862">Zinc</keyword>
<dbReference type="GO" id="GO:0031593">
    <property type="term" value="F:polyubiquitin modification-dependent protein binding"/>
    <property type="evidence" value="ECO:0007669"/>
    <property type="project" value="TreeGrafter"/>
</dbReference>
<keyword evidence="13" id="KW-0539">Nucleus</keyword>
<evidence type="ECO:0000259" key="17">
    <source>
        <dbReference type="PROSITE" id="PS51908"/>
    </source>
</evidence>
<evidence type="ECO:0000256" key="8">
    <source>
        <dbReference type="ARBA" id="ARBA00022771"/>
    </source>
</evidence>
<comment type="subcellular location">
    <subcellularLocation>
        <location evidence="2">Chromosome</location>
    </subcellularLocation>
    <subcellularLocation>
        <location evidence="1">Nucleus</location>
    </subcellularLocation>
</comment>
<dbReference type="AlphaFoldDB" id="A0AAV2T9M4"/>
<feature type="domain" description="UBZ4-type" evidence="17">
    <location>
        <begin position="396"/>
        <end position="420"/>
    </location>
</feature>
<evidence type="ECO:0000256" key="16">
    <source>
        <dbReference type="SAM" id="MobiDB-lite"/>
    </source>
</evidence>
<evidence type="ECO:0000313" key="19">
    <source>
        <dbReference type="Proteomes" id="UP001497525"/>
    </source>
</evidence>
<feature type="compositionally biased region" description="Polar residues" evidence="16">
    <location>
        <begin position="42"/>
        <end position="51"/>
    </location>
</feature>
<evidence type="ECO:0000256" key="3">
    <source>
        <dbReference type="ARBA" id="ARBA00010724"/>
    </source>
</evidence>
<feature type="region of interest" description="Disordered" evidence="16">
    <location>
        <begin position="276"/>
        <end position="304"/>
    </location>
</feature>
<evidence type="ECO:0000256" key="9">
    <source>
        <dbReference type="ARBA" id="ARBA00022801"/>
    </source>
</evidence>
<evidence type="ECO:0000256" key="5">
    <source>
        <dbReference type="ARBA" id="ARBA00022670"/>
    </source>
</evidence>
<keyword evidence="6" id="KW-0479">Metal-binding</keyword>
<evidence type="ECO:0000313" key="18">
    <source>
        <dbReference type="EMBL" id="CAL5133080.1"/>
    </source>
</evidence>
<dbReference type="PROSITE" id="PS51908">
    <property type="entry name" value="ZF_UBZ4"/>
    <property type="match status" value="1"/>
</dbReference>
<protein>
    <recommendedName>
        <fullName evidence="14">Protein with SprT-like domain at the N terminus</fullName>
    </recommendedName>
</protein>
<keyword evidence="8 15" id="KW-0863">Zinc-finger</keyword>
<dbReference type="InterPro" id="IPR006642">
    <property type="entry name" value="Rad18_UBZ4"/>
</dbReference>
<keyword evidence="12 15" id="KW-0234">DNA repair</keyword>
<feature type="region of interest" description="Disordered" evidence="16">
    <location>
        <begin position="23"/>
        <end position="93"/>
    </location>
</feature>
<gene>
    <name evidence="18" type="ORF">CDAUBV1_LOCUS6365</name>
</gene>
<dbReference type="GO" id="GO:0006281">
    <property type="term" value="P:DNA repair"/>
    <property type="evidence" value="ECO:0007669"/>
    <property type="project" value="UniProtKB-KW"/>
</dbReference>
<dbReference type="InterPro" id="IPR055220">
    <property type="entry name" value="SPRTN_ZBD"/>
</dbReference>
<proteinExistence type="inferred from homology"/>
<dbReference type="GO" id="GO:0006508">
    <property type="term" value="P:proteolysis"/>
    <property type="evidence" value="ECO:0007669"/>
    <property type="project" value="UniProtKB-KW"/>
</dbReference>
<dbReference type="PANTHER" id="PTHR21220">
    <property type="entry name" value="DNA-DEPENDENT METALLOPROTEASE SPRTN"/>
    <property type="match status" value="1"/>
</dbReference>
<dbReference type="GO" id="GO:0005694">
    <property type="term" value="C:chromosome"/>
    <property type="evidence" value="ECO:0007669"/>
    <property type="project" value="UniProtKB-SubCell"/>
</dbReference>
<dbReference type="GO" id="GO:0005634">
    <property type="term" value="C:nucleus"/>
    <property type="evidence" value="ECO:0007669"/>
    <property type="project" value="UniProtKB-SubCell"/>
</dbReference>
<accession>A0AAV2T9M4</accession>
<feature type="compositionally biased region" description="Polar residues" evidence="16">
    <location>
        <begin position="322"/>
        <end position="342"/>
    </location>
</feature>
<organism evidence="18 19">
    <name type="scientific">Calicophoron daubneyi</name>
    <name type="common">Rumen fluke</name>
    <name type="synonym">Paramphistomum daubneyi</name>
    <dbReference type="NCBI Taxonomy" id="300641"/>
    <lineage>
        <taxon>Eukaryota</taxon>
        <taxon>Metazoa</taxon>
        <taxon>Spiralia</taxon>
        <taxon>Lophotrochozoa</taxon>
        <taxon>Platyhelminthes</taxon>
        <taxon>Trematoda</taxon>
        <taxon>Digenea</taxon>
        <taxon>Plagiorchiida</taxon>
        <taxon>Pronocephalata</taxon>
        <taxon>Paramphistomoidea</taxon>
        <taxon>Paramphistomidae</taxon>
        <taxon>Calicophoron</taxon>
    </lineage>
</organism>
<evidence type="ECO:0000256" key="12">
    <source>
        <dbReference type="ARBA" id="ARBA00023204"/>
    </source>
</evidence>
<dbReference type="EMBL" id="CAXLJL010000156">
    <property type="protein sequence ID" value="CAL5133080.1"/>
    <property type="molecule type" value="Genomic_DNA"/>
</dbReference>
<evidence type="ECO:0000256" key="10">
    <source>
        <dbReference type="ARBA" id="ARBA00022833"/>
    </source>
</evidence>
<keyword evidence="5" id="KW-0645">Protease</keyword>
<feature type="region of interest" description="Disordered" evidence="16">
    <location>
        <begin position="316"/>
        <end position="358"/>
    </location>
</feature>
<dbReference type="PANTHER" id="PTHR21220:SF0">
    <property type="entry name" value="DNA-DEPENDENT METALLOPROTEASE SPRTN"/>
    <property type="match status" value="1"/>
</dbReference>
<dbReference type="SMART" id="SM00734">
    <property type="entry name" value="ZnF_Rad18"/>
    <property type="match status" value="1"/>
</dbReference>
<dbReference type="SMART" id="SM00731">
    <property type="entry name" value="SprT"/>
    <property type="match status" value="1"/>
</dbReference>
<keyword evidence="4" id="KW-0158">Chromosome</keyword>